<keyword evidence="4" id="KW-1185">Reference proteome</keyword>
<feature type="chain" id="PRO_5022886610" evidence="2">
    <location>
        <begin position="30"/>
        <end position="178"/>
    </location>
</feature>
<proteinExistence type="predicted"/>
<organism evidence="3 4">
    <name type="scientific">Allorhodopirellula solitaria</name>
    <dbReference type="NCBI Taxonomy" id="2527987"/>
    <lineage>
        <taxon>Bacteria</taxon>
        <taxon>Pseudomonadati</taxon>
        <taxon>Planctomycetota</taxon>
        <taxon>Planctomycetia</taxon>
        <taxon>Pirellulales</taxon>
        <taxon>Pirellulaceae</taxon>
        <taxon>Allorhodopirellula</taxon>
    </lineage>
</organism>
<dbReference type="RefSeq" id="WP_146390390.1">
    <property type="nucleotide sequence ID" value="NZ_SJPK01000002.1"/>
</dbReference>
<dbReference type="EMBL" id="SJPK01000002">
    <property type="protein sequence ID" value="TWT74409.1"/>
    <property type="molecule type" value="Genomic_DNA"/>
</dbReference>
<evidence type="ECO:0000256" key="1">
    <source>
        <dbReference type="SAM" id="MobiDB-lite"/>
    </source>
</evidence>
<evidence type="ECO:0000313" key="3">
    <source>
        <dbReference type="EMBL" id="TWT74409.1"/>
    </source>
</evidence>
<name>A0A5C5YH28_9BACT</name>
<evidence type="ECO:0000313" key="4">
    <source>
        <dbReference type="Proteomes" id="UP000318053"/>
    </source>
</evidence>
<accession>A0A5C5YH28</accession>
<feature type="region of interest" description="Disordered" evidence="1">
    <location>
        <begin position="43"/>
        <end position="118"/>
    </location>
</feature>
<sequence length="178" mass="19837" precursor="true">MNRRLFSQRYFPPLAATLLILTAGSTTSAQGIEELFGDSDDTSLIFFQDPSGTEEKPADPFYEDASDERENFESLPAPSKSTQRSKSESQRSGGDVHSPSDLRLTGQSGSQAERRRAKAMQLRQARALAEMRSRMARLEAQRWGLRPSLRPSWPADPMTASRSPANITYIVPVYVWGP</sequence>
<dbReference type="OrthoDB" id="283259at2"/>
<reference evidence="3 4" key="1">
    <citation type="submission" date="2019-02" db="EMBL/GenBank/DDBJ databases">
        <title>Deep-cultivation of Planctomycetes and their phenomic and genomic characterization uncovers novel biology.</title>
        <authorList>
            <person name="Wiegand S."/>
            <person name="Jogler M."/>
            <person name="Boedeker C."/>
            <person name="Pinto D."/>
            <person name="Vollmers J."/>
            <person name="Rivas-Marin E."/>
            <person name="Kohn T."/>
            <person name="Peeters S.H."/>
            <person name="Heuer A."/>
            <person name="Rast P."/>
            <person name="Oberbeckmann S."/>
            <person name="Bunk B."/>
            <person name="Jeske O."/>
            <person name="Meyerdierks A."/>
            <person name="Storesund J.E."/>
            <person name="Kallscheuer N."/>
            <person name="Luecker S."/>
            <person name="Lage O.M."/>
            <person name="Pohl T."/>
            <person name="Merkel B.J."/>
            <person name="Hornburger P."/>
            <person name="Mueller R.-W."/>
            <person name="Bruemmer F."/>
            <person name="Labrenz M."/>
            <person name="Spormann A.M."/>
            <person name="Op Den Camp H."/>
            <person name="Overmann J."/>
            <person name="Amann R."/>
            <person name="Jetten M.S.M."/>
            <person name="Mascher T."/>
            <person name="Medema M.H."/>
            <person name="Devos D.P."/>
            <person name="Kaster A.-K."/>
            <person name="Ovreas L."/>
            <person name="Rohde M."/>
            <person name="Galperin M.Y."/>
            <person name="Jogler C."/>
        </authorList>
    </citation>
    <scope>NUCLEOTIDE SEQUENCE [LARGE SCALE GENOMIC DNA]</scope>
    <source>
        <strain evidence="3 4">CA85</strain>
    </source>
</reference>
<feature type="signal peptide" evidence="2">
    <location>
        <begin position="1"/>
        <end position="29"/>
    </location>
</feature>
<protein>
    <submittedName>
        <fullName evidence="3">Uncharacterized protein</fullName>
    </submittedName>
</protein>
<keyword evidence="2" id="KW-0732">Signal</keyword>
<comment type="caution">
    <text evidence="3">The sequence shown here is derived from an EMBL/GenBank/DDBJ whole genome shotgun (WGS) entry which is preliminary data.</text>
</comment>
<dbReference type="AlphaFoldDB" id="A0A5C5YH28"/>
<gene>
    <name evidence="3" type="ORF">CA85_12980</name>
</gene>
<evidence type="ECO:0000256" key="2">
    <source>
        <dbReference type="SAM" id="SignalP"/>
    </source>
</evidence>
<dbReference type="Proteomes" id="UP000318053">
    <property type="component" value="Unassembled WGS sequence"/>
</dbReference>